<reference evidence="1 2" key="1">
    <citation type="submission" date="2021-03" db="EMBL/GenBank/DDBJ databases">
        <title>Whole genome shotgun sequence of Actinoplanes toevensis NBRC 105298.</title>
        <authorList>
            <person name="Komaki H."/>
            <person name="Tamura T."/>
        </authorList>
    </citation>
    <scope>NUCLEOTIDE SEQUENCE [LARGE SCALE GENOMIC DNA]</scope>
    <source>
        <strain evidence="1 2">NBRC 105298</strain>
    </source>
</reference>
<evidence type="ECO:0000313" key="1">
    <source>
        <dbReference type="EMBL" id="GIM94074.1"/>
    </source>
</evidence>
<proteinExistence type="predicted"/>
<dbReference type="Proteomes" id="UP000677082">
    <property type="component" value="Unassembled WGS sequence"/>
</dbReference>
<name>A0A919TDM7_9ACTN</name>
<keyword evidence="2" id="KW-1185">Reference proteome</keyword>
<dbReference type="EMBL" id="BOQN01000074">
    <property type="protein sequence ID" value="GIM94074.1"/>
    <property type="molecule type" value="Genomic_DNA"/>
</dbReference>
<dbReference type="AlphaFoldDB" id="A0A919TDM7"/>
<organism evidence="1 2">
    <name type="scientific">Paractinoplanes toevensis</name>
    <dbReference type="NCBI Taxonomy" id="571911"/>
    <lineage>
        <taxon>Bacteria</taxon>
        <taxon>Bacillati</taxon>
        <taxon>Actinomycetota</taxon>
        <taxon>Actinomycetes</taxon>
        <taxon>Micromonosporales</taxon>
        <taxon>Micromonosporaceae</taxon>
        <taxon>Paractinoplanes</taxon>
    </lineage>
</organism>
<comment type="caution">
    <text evidence="1">The sequence shown here is derived from an EMBL/GenBank/DDBJ whole genome shotgun (WGS) entry which is preliminary data.</text>
</comment>
<dbReference type="RefSeq" id="WP_213009870.1">
    <property type="nucleotide sequence ID" value="NZ_BOQN01000074.1"/>
</dbReference>
<evidence type="ECO:0000313" key="2">
    <source>
        <dbReference type="Proteomes" id="UP000677082"/>
    </source>
</evidence>
<sequence>MADFDEFRIRDTRRFIENLEDTLAYTPAGQPVPGLDAVEGADASGTVYCLVRLDGRPVRITITDGWWEAVGPHAIAGAVLQAYRFAQQKTVFARMVLRRHGRTPEAPPVLEPEVPAGSDDLDTLRRRIDRAGADLADAMRLFDVVNDPEPRQVTGPRGLFALTVRGTVVESARVNGFGLRPEDATDLADDAREALLAVRPSYAHHAEA</sequence>
<protein>
    <submittedName>
        <fullName evidence="1">Uncharacterized protein</fullName>
    </submittedName>
</protein>
<accession>A0A919TDM7</accession>
<gene>
    <name evidence="1" type="ORF">Ato02nite_058670</name>
</gene>